<dbReference type="EMBL" id="CAJVAS010000004">
    <property type="protein sequence ID" value="CAG7611327.1"/>
    <property type="molecule type" value="Genomic_DNA"/>
</dbReference>
<sequence>MVMQNKWKAALLLSAFIVVAIALGSWFFNSVMEDEWSRERAAVLSAYEKTILAKTVKVDRFVGQKPYTVIQGEDKIGQPVIVWVAEDEIRSEMAAGGITAQQAEQATLERHANAQIVRTMPGMMDNAPVWEIFYKLPPGGEEKQEQYFYDYYAFKDGQLIDSWRLSIR</sequence>
<dbReference type="Proteomes" id="UP000693672">
    <property type="component" value="Unassembled WGS sequence"/>
</dbReference>
<evidence type="ECO:0000259" key="1">
    <source>
        <dbReference type="Pfam" id="PF17881"/>
    </source>
</evidence>
<name>A0A916JWY1_9BACL</name>
<accession>A0A916JWY1</accession>
<protein>
    <recommendedName>
        <fullName evidence="1">Cell wall elongation regulator TseB-like domain-containing protein</fullName>
    </recommendedName>
</protein>
<dbReference type="Pfam" id="PF17881">
    <property type="entry name" value="TseB"/>
    <property type="match status" value="1"/>
</dbReference>
<dbReference type="InterPro" id="IPR041401">
    <property type="entry name" value="TseB-like_dom"/>
</dbReference>
<organism evidence="2 3">
    <name type="scientific">Paenibacillus solanacearum</name>
    <dbReference type="NCBI Taxonomy" id="2048548"/>
    <lineage>
        <taxon>Bacteria</taxon>
        <taxon>Bacillati</taxon>
        <taxon>Bacillota</taxon>
        <taxon>Bacilli</taxon>
        <taxon>Bacillales</taxon>
        <taxon>Paenibacillaceae</taxon>
        <taxon>Paenibacillus</taxon>
    </lineage>
</organism>
<feature type="domain" description="Cell wall elongation regulator TseB-like" evidence="1">
    <location>
        <begin position="42"/>
        <end position="84"/>
    </location>
</feature>
<dbReference type="AlphaFoldDB" id="A0A916JWY1"/>
<keyword evidence="3" id="KW-1185">Reference proteome</keyword>
<comment type="caution">
    <text evidence="2">The sequence shown here is derived from an EMBL/GenBank/DDBJ whole genome shotgun (WGS) entry which is preliminary data.</text>
</comment>
<reference evidence="2" key="1">
    <citation type="submission" date="2021-06" db="EMBL/GenBank/DDBJ databases">
        <authorList>
            <person name="Criscuolo A."/>
        </authorList>
    </citation>
    <scope>NUCLEOTIDE SEQUENCE</scope>
    <source>
        <strain evidence="2">CIP111600</strain>
    </source>
</reference>
<evidence type="ECO:0000313" key="3">
    <source>
        <dbReference type="Proteomes" id="UP000693672"/>
    </source>
</evidence>
<proteinExistence type="predicted"/>
<gene>
    <name evidence="2" type="ORF">PAESOLCIP111_01364</name>
</gene>
<dbReference type="RefSeq" id="WP_246627325.1">
    <property type="nucleotide sequence ID" value="NZ_CAJVAS010000004.1"/>
</dbReference>
<evidence type="ECO:0000313" key="2">
    <source>
        <dbReference type="EMBL" id="CAG7611327.1"/>
    </source>
</evidence>